<dbReference type="EMBL" id="RXIR01000028">
    <property type="protein sequence ID" value="TVS26572.1"/>
    <property type="molecule type" value="Genomic_DNA"/>
</dbReference>
<accession>A0A6C1TVI4</accession>
<proteinExistence type="predicted"/>
<comment type="caution">
    <text evidence="1">The sequence shown here is derived from an EMBL/GenBank/DDBJ whole genome shotgun (WGS) entry which is preliminary data.</text>
</comment>
<reference evidence="1 2" key="1">
    <citation type="submission" date="2018-12" db="EMBL/GenBank/DDBJ databases">
        <title>Corynebacterium sanguinis sp. nov., a clinically-associated and environmental corynebacterium.</title>
        <authorList>
            <person name="Gonzales-Siles L."/>
            <person name="Jaen-Luchoro D."/>
            <person name="Cardew S."/>
            <person name="Inganas E."/>
            <person name="Ohlen M."/>
            <person name="Jensie-Markopolous S."/>
            <person name="Pinyeiro-Iglesias B."/>
            <person name="Molin K."/>
            <person name="Skovbjerg S."/>
            <person name="Svensson-Stadler L."/>
            <person name="Funke G."/>
            <person name="Moore E.R.B."/>
        </authorList>
    </citation>
    <scope>NUCLEOTIDE SEQUENCE [LARGE SCALE GENOMIC DNA]</scope>
    <source>
        <strain evidence="1 2">58734</strain>
    </source>
</reference>
<sequence length="236" mass="25726">MAAEIVTTHFIAHDEDLGAAYEAWRASTEASGAEILAFSPRPHPIDDDFILWDLRTEAAYGNLRDPASMGLYELNALVDFHGIDRDDRIEAFFIDDNLATTRFPSALGGLTSLSTRDGVGTAELSLITVVYLGTEAAVPHVHSLFDALITRSHVIAYQPELALLEGTEHSSLVGPLWLRDATLNIIGKGDRFYSPGKEAWSGWFLTGDSPETVEANLTEIIEPGMVVIGRVVAEPF</sequence>
<name>A0A6C1TVI4_9CORY</name>
<organism evidence="1 2">
    <name type="scientific">Corynebacterium sanguinis</name>
    <dbReference type="NCBI Taxonomy" id="2594913"/>
    <lineage>
        <taxon>Bacteria</taxon>
        <taxon>Bacillati</taxon>
        <taxon>Actinomycetota</taxon>
        <taxon>Actinomycetes</taxon>
        <taxon>Mycobacteriales</taxon>
        <taxon>Corynebacteriaceae</taxon>
        <taxon>Corynebacterium</taxon>
    </lineage>
</organism>
<protein>
    <submittedName>
        <fullName evidence="1">Uncharacterized protein</fullName>
    </submittedName>
</protein>
<evidence type="ECO:0000313" key="2">
    <source>
        <dbReference type="Proteomes" id="UP000336646"/>
    </source>
</evidence>
<gene>
    <name evidence="1" type="ORF">EKI59_10300</name>
</gene>
<dbReference type="RefSeq" id="WP_144773687.1">
    <property type="nucleotide sequence ID" value="NZ_JALXLI010000029.1"/>
</dbReference>
<dbReference type="OrthoDB" id="4401429at2"/>
<dbReference type="Proteomes" id="UP000336646">
    <property type="component" value="Unassembled WGS sequence"/>
</dbReference>
<evidence type="ECO:0000313" key="1">
    <source>
        <dbReference type="EMBL" id="TVS26572.1"/>
    </source>
</evidence>
<dbReference type="AlphaFoldDB" id="A0A6C1TVI4"/>